<evidence type="ECO:0000256" key="1">
    <source>
        <dbReference type="SAM" id="MobiDB-lite"/>
    </source>
</evidence>
<dbReference type="AlphaFoldDB" id="A0A4P9YBU1"/>
<keyword evidence="2" id="KW-0732">Signal</keyword>
<name>A0A4P9YBU1_ROZAC</name>
<organism evidence="3 4">
    <name type="scientific">Rozella allomycis (strain CSF55)</name>
    <dbReference type="NCBI Taxonomy" id="988480"/>
    <lineage>
        <taxon>Eukaryota</taxon>
        <taxon>Fungi</taxon>
        <taxon>Fungi incertae sedis</taxon>
        <taxon>Cryptomycota</taxon>
        <taxon>Cryptomycota incertae sedis</taxon>
        <taxon>Rozella</taxon>
    </lineage>
</organism>
<protein>
    <submittedName>
        <fullName evidence="3">Uncharacterized protein</fullName>
    </submittedName>
</protein>
<dbReference type="EMBL" id="ML006421">
    <property type="protein sequence ID" value="RKP16555.1"/>
    <property type="molecule type" value="Genomic_DNA"/>
</dbReference>
<feature type="signal peptide" evidence="2">
    <location>
        <begin position="1"/>
        <end position="17"/>
    </location>
</feature>
<accession>A0A4P9YBU1</accession>
<feature type="compositionally biased region" description="Polar residues" evidence="1">
    <location>
        <begin position="118"/>
        <end position="134"/>
    </location>
</feature>
<feature type="chain" id="PRO_5020368718" evidence="2">
    <location>
        <begin position="18"/>
        <end position="328"/>
    </location>
</feature>
<evidence type="ECO:0000256" key="2">
    <source>
        <dbReference type="SAM" id="SignalP"/>
    </source>
</evidence>
<evidence type="ECO:0000313" key="4">
    <source>
        <dbReference type="Proteomes" id="UP000281549"/>
    </source>
</evidence>
<sequence length="328" mass="37657">MLKKILPLVVILRSVLCSTIPQRQSFGEVPRFLESLLNQVSDEDLRVSFEDEQDVDLQDDQEIDYAQVYSISHDSGQEYATSNVQSHQPAHPSYQAFAASTIPLHHSGYDAHANLNAIQANPSHGNSGQTGRTQTSRDEDFTPRIIANVQYIVSVLDRVKVGRRLEEKREYEKARKMINDLFLELGSHRKVRAALLKVKRYLDSRLESQYRNVLASPEFFSEEEKDKINDLFLRVGYNGIIAVLKNDSSWTRPIYNRTLDIVLSSPKYYSVAERQKVVGLFRGGSKDAILQTRKEVRKLLEEDSSWTRPVRDDALKQIEEELAMELMR</sequence>
<evidence type="ECO:0000313" key="3">
    <source>
        <dbReference type="EMBL" id="RKP16555.1"/>
    </source>
</evidence>
<gene>
    <name evidence="3" type="ORF">ROZALSC1DRAFT_25132</name>
</gene>
<dbReference type="Proteomes" id="UP000281549">
    <property type="component" value="Unassembled WGS sequence"/>
</dbReference>
<reference evidence="4" key="1">
    <citation type="journal article" date="2018" name="Nat. Microbiol.">
        <title>Leveraging single-cell genomics to expand the fungal tree of life.</title>
        <authorList>
            <person name="Ahrendt S.R."/>
            <person name="Quandt C.A."/>
            <person name="Ciobanu D."/>
            <person name="Clum A."/>
            <person name="Salamov A."/>
            <person name="Andreopoulos B."/>
            <person name="Cheng J.F."/>
            <person name="Woyke T."/>
            <person name="Pelin A."/>
            <person name="Henrissat B."/>
            <person name="Reynolds N.K."/>
            <person name="Benny G.L."/>
            <person name="Smith M.E."/>
            <person name="James T.Y."/>
            <person name="Grigoriev I.V."/>
        </authorList>
    </citation>
    <scope>NUCLEOTIDE SEQUENCE [LARGE SCALE GENOMIC DNA]</scope>
    <source>
        <strain evidence="4">CSF55</strain>
    </source>
</reference>
<feature type="region of interest" description="Disordered" evidence="1">
    <location>
        <begin position="118"/>
        <end position="138"/>
    </location>
</feature>
<proteinExistence type="predicted"/>